<feature type="domain" description="Histone deacetylase" evidence="6">
    <location>
        <begin position="27"/>
        <end position="320"/>
    </location>
</feature>
<accession>A0A7G1G556</accession>
<name>A0A7G1G556_9BACT</name>
<keyword evidence="5" id="KW-0862">Zinc</keyword>
<dbReference type="InParanoid" id="A0A7G1G556"/>
<gene>
    <name evidence="7" type="ORF">OSSY52_18390</name>
</gene>
<evidence type="ECO:0000256" key="2">
    <source>
        <dbReference type="ARBA" id="ARBA00005947"/>
    </source>
</evidence>
<dbReference type="Pfam" id="PF00850">
    <property type="entry name" value="Hist_deacetyl"/>
    <property type="match status" value="1"/>
</dbReference>
<organism evidence="7 8">
    <name type="scientific">Tepiditoga spiralis</name>
    <dbReference type="NCBI Taxonomy" id="2108365"/>
    <lineage>
        <taxon>Bacteria</taxon>
        <taxon>Thermotogati</taxon>
        <taxon>Thermotogota</taxon>
        <taxon>Thermotogae</taxon>
        <taxon>Petrotogales</taxon>
        <taxon>Petrotogaceae</taxon>
        <taxon>Tepiditoga</taxon>
    </lineage>
</organism>
<dbReference type="InterPro" id="IPR023801">
    <property type="entry name" value="His_deacetylse_dom"/>
</dbReference>
<evidence type="ECO:0000256" key="4">
    <source>
        <dbReference type="ARBA" id="ARBA00022801"/>
    </source>
</evidence>
<keyword evidence="3" id="KW-0479">Metal-binding</keyword>
<dbReference type="InterPro" id="IPR023696">
    <property type="entry name" value="Ureohydrolase_dom_sf"/>
</dbReference>
<dbReference type="InterPro" id="IPR037138">
    <property type="entry name" value="His_deacetylse_dom_sf"/>
</dbReference>
<dbReference type="CDD" id="cd10001">
    <property type="entry name" value="HDAC_classII_APAH"/>
    <property type="match status" value="1"/>
</dbReference>
<dbReference type="SUPFAM" id="SSF52768">
    <property type="entry name" value="Arginase/deacetylase"/>
    <property type="match status" value="1"/>
</dbReference>
<dbReference type="GO" id="GO:0016787">
    <property type="term" value="F:hydrolase activity"/>
    <property type="evidence" value="ECO:0007669"/>
    <property type="project" value="UniProtKB-KW"/>
</dbReference>
<evidence type="ECO:0000259" key="6">
    <source>
        <dbReference type="Pfam" id="PF00850"/>
    </source>
</evidence>
<dbReference type="PRINTS" id="PR01270">
    <property type="entry name" value="HDASUPER"/>
</dbReference>
<dbReference type="AlphaFoldDB" id="A0A7G1G556"/>
<keyword evidence="8" id="KW-1185">Reference proteome</keyword>
<dbReference type="GO" id="GO:0004407">
    <property type="term" value="F:histone deacetylase activity"/>
    <property type="evidence" value="ECO:0007669"/>
    <property type="project" value="TreeGrafter"/>
</dbReference>
<reference evidence="7 8" key="1">
    <citation type="submission" date="2018-06" db="EMBL/GenBank/DDBJ databases">
        <title>Genome sequencing of Oceanotoga sp. sy52.</title>
        <authorList>
            <person name="Mori K."/>
        </authorList>
    </citation>
    <scope>NUCLEOTIDE SEQUENCE [LARGE SCALE GENOMIC DNA]</scope>
    <source>
        <strain evidence="8">sy52</strain>
    </source>
</reference>
<comment type="cofactor">
    <cofactor evidence="1">
        <name>Zn(2+)</name>
        <dbReference type="ChEBI" id="CHEBI:29105"/>
    </cofactor>
</comment>
<dbReference type="GO" id="GO:0046872">
    <property type="term" value="F:metal ion binding"/>
    <property type="evidence" value="ECO:0007669"/>
    <property type="project" value="UniProtKB-KW"/>
</dbReference>
<dbReference type="EMBL" id="AP018712">
    <property type="protein sequence ID" value="BBE31698.1"/>
    <property type="molecule type" value="Genomic_DNA"/>
</dbReference>
<proteinExistence type="inferred from homology"/>
<evidence type="ECO:0000256" key="3">
    <source>
        <dbReference type="ARBA" id="ARBA00022723"/>
    </source>
</evidence>
<evidence type="ECO:0000256" key="1">
    <source>
        <dbReference type="ARBA" id="ARBA00001947"/>
    </source>
</evidence>
<evidence type="ECO:0000313" key="7">
    <source>
        <dbReference type="EMBL" id="BBE31698.1"/>
    </source>
</evidence>
<dbReference type="PANTHER" id="PTHR10625:SF17">
    <property type="entry name" value="HISTONE DEACETYLASE 8"/>
    <property type="match status" value="1"/>
</dbReference>
<dbReference type="PANTHER" id="PTHR10625">
    <property type="entry name" value="HISTONE DEACETYLASE HDAC1-RELATED"/>
    <property type="match status" value="1"/>
</dbReference>
<evidence type="ECO:0000256" key="5">
    <source>
        <dbReference type="ARBA" id="ARBA00022833"/>
    </source>
</evidence>
<dbReference type="Gene3D" id="3.40.800.20">
    <property type="entry name" value="Histone deacetylase domain"/>
    <property type="match status" value="1"/>
</dbReference>
<sequence length="323" mass="36905">MKIVYDPRHMFYNPKSEFDRIKMVENPETPIRVEEIIKVLKLKYEDSFVKSRDFPRSYLYLAHDPDYITWLKAKSKTLKDGEEYFPKVFGYDRIFDNGTPILNNSFEMAWISIKNALTGAQIIYENSDDIVYVGTRPPGHHAGLSMGGGYCYFNNTAVAAKYLQTKTNGFVAILDLDFHHGNGTQEIFYQDVSTLFISIHGNPSNNYPYISGYEWEIGENEGKGYNFNFPLEDGIGGTIYQRVLEKSLLEIESFDPDYLLISFGSDTHKDDPLGTFNLNKRDYEEIGRMINQITIPKLILQEGGYNPIANAEAVNSLLSGLLR</sequence>
<comment type="similarity">
    <text evidence="2">Belongs to the histone deacetylase family.</text>
</comment>
<dbReference type="FunCoup" id="A0A7G1G556">
    <property type="interactions" value="254"/>
</dbReference>
<evidence type="ECO:0000313" key="8">
    <source>
        <dbReference type="Proteomes" id="UP000516361"/>
    </source>
</evidence>
<dbReference type="Proteomes" id="UP000516361">
    <property type="component" value="Chromosome"/>
</dbReference>
<dbReference type="KEGG" id="ocy:OSSY52_18390"/>
<keyword evidence="4 7" id="KW-0378">Hydrolase</keyword>
<dbReference type="GO" id="GO:0040029">
    <property type="term" value="P:epigenetic regulation of gene expression"/>
    <property type="evidence" value="ECO:0007669"/>
    <property type="project" value="TreeGrafter"/>
</dbReference>
<dbReference type="InterPro" id="IPR000286">
    <property type="entry name" value="HDACs"/>
</dbReference>
<dbReference type="RefSeq" id="WP_190614415.1">
    <property type="nucleotide sequence ID" value="NZ_AP018712.1"/>
</dbReference>
<protein>
    <submittedName>
        <fullName evidence="7">Acetylpolyamine amidohydrolase</fullName>
    </submittedName>
</protein>